<reference evidence="2 3" key="1">
    <citation type="submission" date="2016-11" db="EMBL/GenBank/DDBJ databases">
        <authorList>
            <person name="Jaros S."/>
            <person name="Januszkiewicz K."/>
            <person name="Wedrychowicz H."/>
        </authorList>
    </citation>
    <scope>NUCLEOTIDE SEQUENCE [LARGE SCALE GENOMIC DNA]</scope>
    <source>
        <strain evidence="2 3">DSM 21986</strain>
    </source>
</reference>
<sequence>MNEQQEEQEWKAYLKKGIRYTLQVGIIGYLAYKLYDIGLARVVESLPLNPFFYLLFFVIYFSLPLSEIYIYGVKWNFRGYRAFLVFVQKKVLNTDVLGYSGEFYLFYWAKEKLKIPAVEAMKFVKDNNILSSLSSTFISVILLIFFLTQGYINPEDYLPQIENKLTYLWIGLALIVVVFVAYKFRGYILSISIVDAAKISAVYTGRLIFTNLIQIIQYKIAEPSIPWAVWFSLMAVQIMSTRIPFLPSRDVLYVSVALEMSVVLNVPEAQLVGVLTANLILKKLIGAVSFILTSFTQAQLPVNPGSVDTDELEEFQPTSQEKQ</sequence>
<evidence type="ECO:0000313" key="3">
    <source>
        <dbReference type="Proteomes" id="UP000184041"/>
    </source>
</evidence>
<dbReference type="Proteomes" id="UP000184041">
    <property type="component" value="Unassembled WGS sequence"/>
</dbReference>
<dbReference type="RefSeq" id="WP_073058969.1">
    <property type="nucleotide sequence ID" value="NZ_FQUS01000001.1"/>
</dbReference>
<organism evidence="2 3">
    <name type="scientific">Fodinibius roseus</name>
    <dbReference type="NCBI Taxonomy" id="1194090"/>
    <lineage>
        <taxon>Bacteria</taxon>
        <taxon>Pseudomonadati</taxon>
        <taxon>Balneolota</taxon>
        <taxon>Balneolia</taxon>
        <taxon>Balneolales</taxon>
        <taxon>Balneolaceae</taxon>
        <taxon>Fodinibius</taxon>
    </lineage>
</organism>
<keyword evidence="1" id="KW-1133">Transmembrane helix</keyword>
<keyword evidence="1" id="KW-0472">Membrane</keyword>
<evidence type="ECO:0000256" key="1">
    <source>
        <dbReference type="SAM" id="Phobius"/>
    </source>
</evidence>
<name>A0A1M4T7J1_9BACT</name>
<accession>A0A1M4T7J1</accession>
<feature type="transmembrane region" description="Helical" evidence="1">
    <location>
        <begin position="51"/>
        <end position="71"/>
    </location>
</feature>
<evidence type="ECO:0008006" key="4">
    <source>
        <dbReference type="Google" id="ProtNLM"/>
    </source>
</evidence>
<feature type="transmembrane region" description="Helical" evidence="1">
    <location>
        <begin position="164"/>
        <end position="182"/>
    </location>
</feature>
<feature type="transmembrane region" description="Helical" evidence="1">
    <location>
        <begin position="20"/>
        <end position="39"/>
    </location>
</feature>
<dbReference type="OrthoDB" id="7184927at2"/>
<gene>
    <name evidence="2" type="ORF">SAMN05443144_101229</name>
</gene>
<keyword evidence="3" id="KW-1185">Reference proteome</keyword>
<dbReference type="STRING" id="1194090.SAMN05443144_101229"/>
<proteinExistence type="predicted"/>
<dbReference type="AlphaFoldDB" id="A0A1M4T7J1"/>
<keyword evidence="1" id="KW-0812">Transmembrane</keyword>
<protein>
    <recommendedName>
        <fullName evidence="4">Lysylphosphatidylglycerol synthase TM region</fullName>
    </recommendedName>
</protein>
<dbReference type="EMBL" id="FQUS01000001">
    <property type="protein sequence ID" value="SHE40431.1"/>
    <property type="molecule type" value="Genomic_DNA"/>
</dbReference>
<feature type="transmembrane region" description="Helical" evidence="1">
    <location>
        <begin position="129"/>
        <end position="152"/>
    </location>
</feature>
<evidence type="ECO:0000313" key="2">
    <source>
        <dbReference type="EMBL" id="SHE40431.1"/>
    </source>
</evidence>